<evidence type="ECO:0000256" key="1">
    <source>
        <dbReference type="SAM" id="MobiDB-lite"/>
    </source>
</evidence>
<accession>A0A6I8U7C1</accession>
<name>A0A6I8U7C1_AEDAE</name>
<evidence type="ECO:0000313" key="3">
    <source>
        <dbReference type="Proteomes" id="UP000008820"/>
    </source>
</evidence>
<dbReference type="AlphaFoldDB" id="A0A6I8U7C1"/>
<feature type="compositionally biased region" description="Polar residues" evidence="1">
    <location>
        <begin position="191"/>
        <end position="201"/>
    </location>
</feature>
<feature type="region of interest" description="Disordered" evidence="1">
    <location>
        <begin position="182"/>
        <end position="242"/>
    </location>
</feature>
<proteinExistence type="predicted"/>
<sequence length="242" mass="27974">MPVTLKSTVGLIKGTPKSYTEEELKENLATDVIILKVERMRTMDLNRNLKDTEIVKIVCKAKDLPANVELYGCFFKVELYLFPIKQCKNCWAFGHRKEKCWRTTKCRECGENHAGGSCKRKSCINCGGSHDPTDRQCPEKKKQIQINLTMQQEKMTYREARAKWNEQNQYKLLSNEEEFPDITPTLHKRNPTSTQYKTIRGTTKKPDHQLLPSAPQTKVSYADKVKEKAQSQFVENSHKTND</sequence>
<reference evidence="2 3" key="1">
    <citation type="submission" date="2017-06" db="EMBL/GenBank/DDBJ databases">
        <title>Aedes aegypti genome working group (AGWG) sequencing and assembly.</title>
        <authorList>
            <consortium name="Aedes aegypti Genome Working Group (AGWG)"/>
            <person name="Matthews B.J."/>
        </authorList>
    </citation>
    <scope>NUCLEOTIDE SEQUENCE [LARGE SCALE GENOMIC DNA]</scope>
    <source>
        <strain evidence="2 3">LVP_AGWG</strain>
    </source>
</reference>
<evidence type="ECO:0000313" key="2">
    <source>
        <dbReference type="EnsemblMetazoa" id="AAEL024443-PA"/>
    </source>
</evidence>
<dbReference type="InParanoid" id="A0A6I8U7C1"/>
<gene>
    <name evidence="2" type="primary">110679717</name>
</gene>
<protein>
    <submittedName>
        <fullName evidence="2">Uncharacterized protein</fullName>
    </submittedName>
</protein>
<dbReference type="EnsemblMetazoa" id="AAEL024443-RA">
    <property type="protein sequence ID" value="AAEL024443-PA"/>
    <property type="gene ID" value="AAEL024443"/>
</dbReference>
<organism evidence="2 3">
    <name type="scientific">Aedes aegypti</name>
    <name type="common">Yellowfever mosquito</name>
    <name type="synonym">Culex aegypti</name>
    <dbReference type="NCBI Taxonomy" id="7159"/>
    <lineage>
        <taxon>Eukaryota</taxon>
        <taxon>Metazoa</taxon>
        <taxon>Ecdysozoa</taxon>
        <taxon>Arthropoda</taxon>
        <taxon>Hexapoda</taxon>
        <taxon>Insecta</taxon>
        <taxon>Pterygota</taxon>
        <taxon>Neoptera</taxon>
        <taxon>Endopterygota</taxon>
        <taxon>Diptera</taxon>
        <taxon>Nematocera</taxon>
        <taxon>Culicoidea</taxon>
        <taxon>Culicidae</taxon>
        <taxon>Culicinae</taxon>
        <taxon>Aedini</taxon>
        <taxon>Aedes</taxon>
        <taxon>Stegomyia</taxon>
    </lineage>
</organism>
<reference evidence="2" key="2">
    <citation type="submission" date="2020-05" db="UniProtKB">
        <authorList>
            <consortium name="EnsemblMetazoa"/>
        </authorList>
    </citation>
    <scope>IDENTIFICATION</scope>
    <source>
        <strain evidence="2">LVP_AGWG</strain>
    </source>
</reference>
<dbReference type="Proteomes" id="UP000008820">
    <property type="component" value="Chromosome 3"/>
</dbReference>
<keyword evidence="3" id="KW-1185">Reference proteome</keyword>
<dbReference type="OrthoDB" id="8050548at2759"/>